<proteinExistence type="predicted"/>
<keyword evidence="3" id="KW-1185">Reference proteome</keyword>
<evidence type="ECO:0000313" key="3">
    <source>
        <dbReference type="Proteomes" id="UP000037395"/>
    </source>
</evidence>
<organism evidence="2 3">
    <name type="scientific">Kitasatospora aureofaciens</name>
    <name type="common">Streptomyces aureofaciens</name>
    <dbReference type="NCBI Taxonomy" id="1894"/>
    <lineage>
        <taxon>Bacteria</taxon>
        <taxon>Bacillati</taxon>
        <taxon>Actinomycetota</taxon>
        <taxon>Actinomycetes</taxon>
        <taxon>Kitasatosporales</taxon>
        <taxon>Streptomycetaceae</taxon>
        <taxon>Kitasatospora</taxon>
    </lineage>
</organism>
<dbReference type="Proteomes" id="UP000037395">
    <property type="component" value="Unassembled WGS sequence"/>
</dbReference>
<evidence type="ECO:0000256" key="1">
    <source>
        <dbReference type="SAM" id="SignalP"/>
    </source>
</evidence>
<keyword evidence="1" id="KW-0732">Signal</keyword>
<reference evidence="2" key="1">
    <citation type="submission" date="2016-08" db="EMBL/GenBank/DDBJ databases">
        <title>Sequencing, Assembly and Comparative Genomics of S. aureofaciens ATCC 10762.</title>
        <authorList>
            <person name="Gradnigo J.S."/>
            <person name="Johnson N."/>
            <person name="Somerville G.A."/>
        </authorList>
    </citation>
    <scope>NUCLEOTIDE SEQUENCE [LARGE SCALE GENOMIC DNA]</scope>
    <source>
        <strain evidence="2">ATCC 10762</strain>
    </source>
</reference>
<dbReference type="EMBL" id="JPRF03000021">
    <property type="protein sequence ID" value="OEV37309.1"/>
    <property type="molecule type" value="Genomic_DNA"/>
</dbReference>
<gene>
    <name evidence="2" type="ORF">HS99_0005840</name>
</gene>
<dbReference type="AlphaFoldDB" id="A0A1E7N9E9"/>
<dbReference type="RefSeq" id="WP_030555073.1">
    <property type="nucleotide sequence ID" value="NZ_BMUB01000017.1"/>
</dbReference>
<evidence type="ECO:0008006" key="4">
    <source>
        <dbReference type="Google" id="ProtNLM"/>
    </source>
</evidence>
<feature type="chain" id="PRO_5009198908" description="Secreted protein" evidence="1">
    <location>
        <begin position="34"/>
        <end position="122"/>
    </location>
</feature>
<sequence>MRFTRTRKRASAAALAVVAMGVIGVGSATSAQAAEGSWYIRSGGCTALEKVELQSGHDHMAIDPTAAPNGCEFGIKNVNTGGWVYGPTTSPSQSPWEYDGPGITLEACLWGPFSAEVCGPAN</sequence>
<feature type="signal peptide" evidence="1">
    <location>
        <begin position="1"/>
        <end position="33"/>
    </location>
</feature>
<protein>
    <recommendedName>
        <fullName evidence="4">Secreted protein</fullName>
    </recommendedName>
</protein>
<accession>A0A1E7N9E9</accession>
<evidence type="ECO:0000313" key="2">
    <source>
        <dbReference type="EMBL" id="OEV37309.1"/>
    </source>
</evidence>
<dbReference type="GeneID" id="97488609"/>
<comment type="caution">
    <text evidence="2">The sequence shown here is derived from an EMBL/GenBank/DDBJ whole genome shotgun (WGS) entry which is preliminary data.</text>
</comment>
<dbReference type="OrthoDB" id="3473875at2"/>
<name>A0A1E7N9E9_KITAU</name>